<dbReference type="GO" id="GO:0030313">
    <property type="term" value="C:cell envelope"/>
    <property type="evidence" value="ECO:0007669"/>
    <property type="project" value="UniProtKB-SubCell"/>
</dbReference>
<keyword evidence="7" id="KW-0472">Membrane</keyword>
<evidence type="ECO:0000259" key="8">
    <source>
        <dbReference type="PROSITE" id="PS50857"/>
    </source>
</evidence>
<dbReference type="OrthoDB" id="9773456at2"/>
<dbReference type="SUPFAM" id="SSF49503">
    <property type="entry name" value="Cupredoxins"/>
    <property type="match status" value="1"/>
</dbReference>
<keyword evidence="2" id="KW-0479">Metal-binding</keyword>
<dbReference type="GO" id="GO:0005507">
    <property type="term" value="F:copper ion binding"/>
    <property type="evidence" value="ECO:0007669"/>
    <property type="project" value="InterPro"/>
</dbReference>
<evidence type="ECO:0000256" key="5">
    <source>
        <dbReference type="ARBA" id="ARBA00031399"/>
    </source>
</evidence>
<dbReference type="PANTHER" id="PTHR42838:SF2">
    <property type="entry name" value="NITROUS-OXIDE REDUCTASE"/>
    <property type="match status" value="1"/>
</dbReference>
<dbReference type="InterPro" id="IPR001505">
    <property type="entry name" value="Copper_CuA"/>
</dbReference>
<feature type="domain" description="Cytochrome oxidase subunit II copper A binding" evidence="8">
    <location>
        <begin position="62"/>
        <end position="156"/>
    </location>
</feature>
<proteinExistence type="predicted"/>
<dbReference type="InterPro" id="IPR002429">
    <property type="entry name" value="CcO_II-like_C"/>
</dbReference>
<dbReference type="InterPro" id="IPR008972">
    <property type="entry name" value="Cupredoxin"/>
</dbReference>
<keyword evidence="7" id="KW-0812">Transmembrane</keyword>
<keyword evidence="3" id="KW-0186">Copper</keyword>
<comment type="function">
    <text evidence="4">Subunits I and II form the functional core of the enzyme complex. Electrons originating in cytochrome c are transferred via heme a and Cu(A) to the binuclear center formed by heme a3 and Cu(B).</text>
</comment>
<organism evidence="9 10">
    <name type="scientific">Paenibacillus sambharensis</name>
    <dbReference type="NCBI Taxonomy" id="1803190"/>
    <lineage>
        <taxon>Bacteria</taxon>
        <taxon>Bacillati</taxon>
        <taxon>Bacillota</taxon>
        <taxon>Bacilli</taxon>
        <taxon>Bacillales</taxon>
        <taxon>Paenibacillaceae</taxon>
        <taxon>Paenibacillus</taxon>
    </lineage>
</organism>
<evidence type="ECO:0000256" key="7">
    <source>
        <dbReference type="SAM" id="Phobius"/>
    </source>
</evidence>
<evidence type="ECO:0000313" key="9">
    <source>
        <dbReference type="EMBL" id="PZD95121.1"/>
    </source>
</evidence>
<feature type="transmembrane region" description="Helical" evidence="7">
    <location>
        <begin position="9"/>
        <end position="35"/>
    </location>
</feature>
<evidence type="ECO:0000256" key="1">
    <source>
        <dbReference type="ARBA" id="ARBA00004196"/>
    </source>
</evidence>
<dbReference type="PROSITE" id="PS00078">
    <property type="entry name" value="COX2"/>
    <property type="match status" value="1"/>
</dbReference>
<protein>
    <recommendedName>
        <fullName evidence="5">Cytochrome aa3 subunit 2</fullName>
    </recommendedName>
</protein>
<keyword evidence="7" id="KW-1133">Transmembrane helix</keyword>
<dbReference type="EMBL" id="QKRB01000045">
    <property type="protein sequence ID" value="PZD95121.1"/>
    <property type="molecule type" value="Genomic_DNA"/>
</dbReference>
<comment type="catalytic activity">
    <reaction evidence="6">
        <text>4 Fe(II)-[cytochrome c] + O2 + 8 H(+)(in) = 4 Fe(III)-[cytochrome c] + 2 H2O + 4 H(+)(out)</text>
        <dbReference type="Rhea" id="RHEA:11436"/>
        <dbReference type="Rhea" id="RHEA-COMP:10350"/>
        <dbReference type="Rhea" id="RHEA-COMP:14399"/>
        <dbReference type="ChEBI" id="CHEBI:15377"/>
        <dbReference type="ChEBI" id="CHEBI:15378"/>
        <dbReference type="ChEBI" id="CHEBI:15379"/>
        <dbReference type="ChEBI" id="CHEBI:29033"/>
        <dbReference type="ChEBI" id="CHEBI:29034"/>
        <dbReference type="EC" id="7.1.1.9"/>
    </reaction>
</comment>
<dbReference type="Pfam" id="PF00116">
    <property type="entry name" value="COX2"/>
    <property type="match status" value="1"/>
</dbReference>
<dbReference type="PANTHER" id="PTHR42838">
    <property type="entry name" value="CYTOCHROME C OXIDASE SUBUNIT II"/>
    <property type="match status" value="1"/>
</dbReference>
<comment type="caution">
    <text evidence="9">The sequence shown here is derived from an EMBL/GenBank/DDBJ whole genome shotgun (WGS) entry which is preliminary data.</text>
</comment>
<dbReference type="CDD" id="cd13913">
    <property type="entry name" value="ba3_CcO_II_C"/>
    <property type="match status" value="1"/>
</dbReference>
<dbReference type="RefSeq" id="WP_111147421.1">
    <property type="nucleotide sequence ID" value="NZ_QKRB01000045.1"/>
</dbReference>
<dbReference type="InterPro" id="IPR034214">
    <property type="entry name" value="Ba3_CcO_II_C"/>
</dbReference>
<evidence type="ECO:0000256" key="2">
    <source>
        <dbReference type="ARBA" id="ARBA00022723"/>
    </source>
</evidence>
<keyword evidence="10" id="KW-1185">Reference proteome</keyword>
<evidence type="ECO:0000256" key="3">
    <source>
        <dbReference type="ARBA" id="ARBA00023008"/>
    </source>
</evidence>
<dbReference type="AlphaFoldDB" id="A0A2W1LTK8"/>
<sequence length="156" mass="16919">MHIHKLEKIWLAIGIAMLALFLTVLGISTFAFGMAPPGGHHAIDPEKAQETAPFNSLGLKKLGDNSYEAVMLAFAFGYEPQTIEVPVGAKVKFTLTSTDVVHGFAIPRTNVNVMVIPGEVSHVTHTFDEPGEYLILCNEYCGIGHEIMQAKIVVKG</sequence>
<dbReference type="Proteomes" id="UP000249522">
    <property type="component" value="Unassembled WGS sequence"/>
</dbReference>
<dbReference type="PROSITE" id="PS50857">
    <property type="entry name" value="COX2_CUA"/>
    <property type="match status" value="1"/>
</dbReference>
<dbReference type="PRINTS" id="PR01166">
    <property type="entry name" value="CYCOXIDASEII"/>
</dbReference>
<reference evidence="9 10" key="1">
    <citation type="submission" date="2018-06" db="EMBL/GenBank/DDBJ databases">
        <title>Paenibacillus imtechensis sp. nov.</title>
        <authorList>
            <person name="Pinnaka A.K."/>
            <person name="Singh H."/>
            <person name="Kaur M."/>
        </authorList>
    </citation>
    <scope>NUCLEOTIDE SEQUENCE [LARGE SCALE GENOMIC DNA]</scope>
    <source>
        <strain evidence="9 10">SMB1</strain>
    </source>
</reference>
<dbReference type="InterPro" id="IPR051403">
    <property type="entry name" value="NosZ/Cyto_c_oxidase_sub2"/>
</dbReference>
<evidence type="ECO:0000256" key="6">
    <source>
        <dbReference type="ARBA" id="ARBA00047816"/>
    </source>
</evidence>
<gene>
    <name evidence="9" type="ORF">DNH61_14625</name>
</gene>
<dbReference type="Gene3D" id="2.60.40.420">
    <property type="entry name" value="Cupredoxins - blue copper proteins"/>
    <property type="match status" value="1"/>
</dbReference>
<accession>A0A2W1LTK8</accession>
<evidence type="ECO:0000256" key="4">
    <source>
        <dbReference type="ARBA" id="ARBA00024688"/>
    </source>
</evidence>
<dbReference type="GO" id="GO:0004129">
    <property type="term" value="F:cytochrome-c oxidase activity"/>
    <property type="evidence" value="ECO:0007669"/>
    <property type="project" value="UniProtKB-EC"/>
</dbReference>
<evidence type="ECO:0000313" key="10">
    <source>
        <dbReference type="Proteomes" id="UP000249522"/>
    </source>
</evidence>
<dbReference type="GO" id="GO:0016020">
    <property type="term" value="C:membrane"/>
    <property type="evidence" value="ECO:0007669"/>
    <property type="project" value="InterPro"/>
</dbReference>
<name>A0A2W1LTK8_9BACL</name>
<comment type="subcellular location">
    <subcellularLocation>
        <location evidence="1">Cell envelope</location>
    </subcellularLocation>
</comment>